<dbReference type="OrthoDB" id="6107827at2759"/>
<organism evidence="1 2">
    <name type="scientific">Branchiostoma lanceolatum</name>
    <name type="common">Common lancelet</name>
    <name type="synonym">Amphioxus lanceolatum</name>
    <dbReference type="NCBI Taxonomy" id="7740"/>
    <lineage>
        <taxon>Eukaryota</taxon>
        <taxon>Metazoa</taxon>
        <taxon>Chordata</taxon>
        <taxon>Cephalochordata</taxon>
        <taxon>Leptocardii</taxon>
        <taxon>Amphioxiformes</taxon>
        <taxon>Branchiostomatidae</taxon>
        <taxon>Branchiostoma</taxon>
    </lineage>
</organism>
<gene>
    <name evidence="1" type="primary">Hypp6491</name>
    <name evidence="1" type="ORF">BLAG_LOCUS5505</name>
</gene>
<dbReference type="EMBL" id="OV696697">
    <property type="protein sequence ID" value="CAH1242183.1"/>
    <property type="molecule type" value="Genomic_DNA"/>
</dbReference>
<dbReference type="Proteomes" id="UP000838412">
    <property type="component" value="Chromosome 12"/>
</dbReference>
<evidence type="ECO:0000313" key="1">
    <source>
        <dbReference type="EMBL" id="CAH1242183.1"/>
    </source>
</evidence>
<name>A0A8J9YUT3_BRALA</name>
<evidence type="ECO:0000313" key="2">
    <source>
        <dbReference type="Proteomes" id="UP000838412"/>
    </source>
</evidence>
<sequence>MSFNPSKCHILYITRKKHPILTQYSLSGEALTGVKSHPYLGVQLSDDTHINYATSKAGRVLGVIRRNLTHCPSRVKATCYKALVRPYLEYSANVWDPYTTKGIQTVEAVQRRAARSADRLQLSALTDEDEHVRYEASLYYQAHPHGQQVDMAHQPIEPGIHNVTSPAVEQCNLPTRLRTKRGLSDRWKGISFLLEAPGVDWKKIIGSSTIGASFGVIVRNRLDLAIAPISGHFEANSHNEIFARAHLGMLGINLDLLVVRMCFRGETSYNLNLLQEELTFAQLYERLVAASEFQPYNFKQVLSRSATVHFFCNDKKIGRGTEVYSGLQVGQATKQFGCFIRMEVDNTAAPTEAPRPKSVFEEFDVDEIKRLVSQFDSVVTKISQQHWRRVSTP</sequence>
<protein>
    <submittedName>
        <fullName evidence="1">Hypp6491 protein</fullName>
    </submittedName>
</protein>
<keyword evidence="2" id="KW-1185">Reference proteome</keyword>
<dbReference type="AlphaFoldDB" id="A0A8J9YUT3"/>
<proteinExistence type="predicted"/>
<accession>A0A8J9YUT3</accession>
<reference evidence="1" key="1">
    <citation type="submission" date="2022-01" db="EMBL/GenBank/DDBJ databases">
        <authorList>
            <person name="Braso-Vives M."/>
        </authorList>
    </citation>
    <scope>NUCLEOTIDE SEQUENCE</scope>
</reference>